<dbReference type="InterPro" id="IPR037069">
    <property type="entry name" value="AcylCoA_DH/ox_N_sf"/>
</dbReference>
<keyword evidence="3" id="KW-1185">Reference proteome</keyword>
<dbReference type="AlphaFoldDB" id="A0A9W7FYS1"/>
<name>A0A9W7FYS1_9STRA</name>
<feature type="domain" description="Acyl-CoA dehydrogenase/oxidase N-terminal" evidence="1">
    <location>
        <begin position="3"/>
        <end position="40"/>
    </location>
</feature>
<organism evidence="2 3">
    <name type="scientific">Triparma retinervis</name>
    <dbReference type="NCBI Taxonomy" id="2557542"/>
    <lineage>
        <taxon>Eukaryota</taxon>
        <taxon>Sar</taxon>
        <taxon>Stramenopiles</taxon>
        <taxon>Ochrophyta</taxon>
        <taxon>Bolidophyceae</taxon>
        <taxon>Parmales</taxon>
        <taxon>Triparmaceae</taxon>
        <taxon>Triparma</taxon>
    </lineage>
</organism>
<dbReference type="GO" id="GO:0050660">
    <property type="term" value="F:flavin adenine dinucleotide binding"/>
    <property type="evidence" value="ECO:0007669"/>
    <property type="project" value="InterPro"/>
</dbReference>
<dbReference type="SUPFAM" id="SSF56645">
    <property type="entry name" value="Acyl-CoA dehydrogenase NM domain-like"/>
    <property type="match status" value="1"/>
</dbReference>
<dbReference type="Gene3D" id="1.10.540.10">
    <property type="entry name" value="Acyl-CoA dehydrogenase/oxidase, N-terminal domain"/>
    <property type="match status" value="1"/>
</dbReference>
<dbReference type="OrthoDB" id="435240at2759"/>
<dbReference type="Proteomes" id="UP001165082">
    <property type="component" value="Unassembled WGS sequence"/>
</dbReference>
<comment type="caution">
    <text evidence="2">The sequence shown here is derived from an EMBL/GenBank/DDBJ whole genome shotgun (WGS) entry which is preliminary data.</text>
</comment>
<dbReference type="InterPro" id="IPR013786">
    <property type="entry name" value="AcylCoA_DH/ox_N"/>
</dbReference>
<proteinExistence type="predicted"/>
<reference evidence="2" key="1">
    <citation type="submission" date="2022-07" db="EMBL/GenBank/DDBJ databases">
        <title>Genome analysis of Parmales, a sister group of diatoms, reveals the evolutionary specialization of diatoms from phago-mixotrophs to photoautotrophs.</title>
        <authorList>
            <person name="Ban H."/>
            <person name="Sato S."/>
            <person name="Yoshikawa S."/>
            <person name="Kazumasa Y."/>
            <person name="Nakamura Y."/>
            <person name="Ichinomiya M."/>
            <person name="Saitoh K."/>
            <person name="Sato N."/>
            <person name="Blanc-Mathieu R."/>
            <person name="Endo H."/>
            <person name="Kuwata A."/>
            <person name="Ogata H."/>
        </authorList>
    </citation>
    <scope>NUCLEOTIDE SEQUENCE</scope>
</reference>
<evidence type="ECO:0000313" key="3">
    <source>
        <dbReference type="Proteomes" id="UP001165082"/>
    </source>
</evidence>
<feature type="non-terminal residue" evidence="2">
    <location>
        <position position="40"/>
    </location>
</feature>
<dbReference type="GO" id="GO:0016627">
    <property type="term" value="F:oxidoreductase activity, acting on the CH-CH group of donors"/>
    <property type="evidence" value="ECO:0007669"/>
    <property type="project" value="InterPro"/>
</dbReference>
<dbReference type="Pfam" id="PF02771">
    <property type="entry name" value="Acyl-CoA_dh_N"/>
    <property type="match status" value="1"/>
</dbReference>
<sequence length="40" mass="4725">MLTEDERGMRDAARAFCQEELMPNIVEANRHENFDRGIMK</sequence>
<evidence type="ECO:0000313" key="2">
    <source>
        <dbReference type="EMBL" id="GMI24505.1"/>
    </source>
</evidence>
<dbReference type="InterPro" id="IPR009100">
    <property type="entry name" value="AcylCoA_DH/oxidase_NM_dom_sf"/>
</dbReference>
<gene>
    <name evidence="2" type="ORF">TrRE_jg11564</name>
</gene>
<accession>A0A9W7FYS1</accession>
<dbReference type="EMBL" id="BRXZ01008313">
    <property type="protein sequence ID" value="GMI24505.1"/>
    <property type="molecule type" value="Genomic_DNA"/>
</dbReference>
<protein>
    <recommendedName>
        <fullName evidence="1">Acyl-CoA dehydrogenase/oxidase N-terminal domain-containing protein</fullName>
    </recommendedName>
</protein>
<evidence type="ECO:0000259" key="1">
    <source>
        <dbReference type="Pfam" id="PF02771"/>
    </source>
</evidence>